<evidence type="ECO:0000313" key="1">
    <source>
        <dbReference type="EMBL" id="MFC7462882.1"/>
    </source>
</evidence>
<reference evidence="2" key="1">
    <citation type="journal article" date="2019" name="Int. J. Syst. Evol. Microbiol.">
        <title>The Global Catalogue of Microorganisms (GCM) 10K type strain sequencing project: providing services to taxonomists for standard genome sequencing and annotation.</title>
        <authorList>
            <consortium name="The Broad Institute Genomics Platform"/>
            <consortium name="The Broad Institute Genome Sequencing Center for Infectious Disease"/>
            <person name="Wu L."/>
            <person name="Ma J."/>
        </authorList>
    </citation>
    <scope>NUCLEOTIDE SEQUENCE [LARGE SCALE GENOMIC DNA]</scope>
    <source>
        <strain evidence="2">CCUG 53903</strain>
    </source>
</reference>
<dbReference type="Proteomes" id="UP001596457">
    <property type="component" value="Unassembled WGS sequence"/>
</dbReference>
<evidence type="ECO:0000313" key="2">
    <source>
        <dbReference type="Proteomes" id="UP001596457"/>
    </source>
</evidence>
<protein>
    <submittedName>
        <fullName evidence="1">Uncharacterized protein</fullName>
    </submittedName>
</protein>
<dbReference type="EMBL" id="JBHTBZ010000088">
    <property type="protein sequence ID" value="MFC7462882.1"/>
    <property type="molecule type" value="Genomic_DNA"/>
</dbReference>
<sequence>MKTDQPHRLFDFDREPLGLLPESMKTTIKVNDQRAIATLHAPRRRAGTTMETSGQGLGRMARLLGAFGRLLR</sequence>
<organism evidence="1 2">
    <name type="scientific">Hydrogenophaga defluvii</name>
    <dbReference type="NCBI Taxonomy" id="249410"/>
    <lineage>
        <taxon>Bacteria</taxon>
        <taxon>Pseudomonadati</taxon>
        <taxon>Pseudomonadota</taxon>
        <taxon>Betaproteobacteria</taxon>
        <taxon>Burkholderiales</taxon>
        <taxon>Comamonadaceae</taxon>
        <taxon>Hydrogenophaga</taxon>
    </lineage>
</organism>
<accession>A0ABW2SIA9</accession>
<comment type="caution">
    <text evidence="1">The sequence shown here is derived from an EMBL/GenBank/DDBJ whole genome shotgun (WGS) entry which is preliminary data.</text>
</comment>
<proteinExistence type="predicted"/>
<name>A0ABW2SIA9_9BURK</name>
<gene>
    <name evidence="1" type="ORF">ACFQU0_20890</name>
</gene>
<keyword evidence="2" id="KW-1185">Reference proteome</keyword>
<dbReference type="RefSeq" id="WP_382204051.1">
    <property type="nucleotide sequence ID" value="NZ_JBHTBZ010000088.1"/>
</dbReference>